<name>L1JIA3_GUITC</name>
<accession>L1JIA3</accession>
<dbReference type="GeneID" id="17304436"/>
<evidence type="ECO:0000313" key="4">
    <source>
        <dbReference type="Proteomes" id="UP000011087"/>
    </source>
</evidence>
<dbReference type="PaxDb" id="55529-EKX47869"/>
<organism evidence="2">
    <name type="scientific">Guillardia theta (strain CCMP2712)</name>
    <name type="common">Cryptophyte</name>
    <dbReference type="NCBI Taxonomy" id="905079"/>
    <lineage>
        <taxon>Eukaryota</taxon>
        <taxon>Cryptophyceae</taxon>
        <taxon>Pyrenomonadales</taxon>
        <taxon>Geminigeraceae</taxon>
        <taxon>Guillardia</taxon>
    </lineage>
</organism>
<dbReference type="HOGENOM" id="CLU_575489_0_0_1"/>
<feature type="region of interest" description="Disordered" evidence="1">
    <location>
        <begin position="421"/>
        <end position="475"/>
    </location>
</feature>
<dbReference type="AlphaFoldDB" id="L1JIA3"/>
<feature type="compositionally biased region" description="Basic residues" evidence="1">
    <location>
        <begin position="466"/>
        <end position="475"/>
    </location>
</feature>
<feature type="compositionally biased region" description="Polar residues" evidence="1">
    <location>
        <begin position="429"/>
        <end position="453"/>
    </location>
</feature>
<dbReference type="Gene3D" id="2.60.120.920">
    <property type="match status" value="1"/>
</dbReference>
<reference evidence="2 4" key="1">
    <citation type="journal article" date="2012" name="Nature">
        <title>Algal genomes reveal evolutionary mosaicism and the fate of nucleomorphs.</title>
        <authorList>
            <consortium name="DOE Joint Genome Institute"/>
            <person name="Curtis B.A."/>
            <person name="Tanifuji G."/>
            <person name="Burki F."/>
            <person name="Gruber A."/>
            <person name="Irimia M."/>
            <person name="Maruyama S."/>
            <person name="Arias M.C."/>
            <person name="Ball S.G."/>
            <person name="Gile G.H."/>
            <person name="Hirakawa Y."/>
            <person name="Hopkins J.F."/>
            <person name="Kuo A."/>
            <person name="Rensing S.A."/>
            <person name="Schmutz J."/>
            <person name="Symeonidi A."/>
            <person name="Elias M."/>
            <person name="Eveleigh R.J."/>
            <person name="Herman E.K."/>
            <person name="Klute M.J."/>
            <person name="Nakayama T."/>
            <person name="Obornik M."/>
            <person name="Reyes-Prieto A."/>
            <person name="Armbrust E.V."/>
            <person name="Aves S.J."/>
            <person name="Beiko R.G."/>
            <person name="Coutinho P."/>
            <person name="Dacks J.B."/>
            <person name="Durnford D.G."/>
            <person name="Fast N.M."/>
            <person name="Green B.R."/>
            <person name="Grisdale C.J."/>
            <person name="Hempel F."/>
            <person name="Henrissat B."/>
            <person name="Hoppner M.P."/>
            <person name="Ishida K."/>
            <person name="Kim E."/>
            <person name="Koreny L."/>
            <person name="Kroth P.G."/>
            <person name="Liu Y."/>
            <person name="Malik S.B."/>
            <person name="Maier U.G."/>
            <person name="McRose D."/>
            <person name="Mock T."/>
            <person name="Neilson J.A."/>
            <person name="Onodera N.T."/>
            <person name="Poole A.M."/>
            <person name="Pritham E.J."/>
            <person name="Richards T.A."/>
            <person name="Rocap G."/>
            <person name="Roy S.W."/>
            <person name="Sarai C."/>
            <person name="Schaack S."/>
            <person name="Shirato S."/>
            <person name="Slamovits C.H."/>
            <person name="Spencer D.F."/>
            <person name="Suzuki S."/>
            <person name="Worden A.Z."/>
            <person name="Zauner S."/>
            <person name="Barry K."/>
            <person name="Bell C."/>
            <person name="Bharti A.K."/>
            <person name="Crow J.A."/>
            <person name="Grimwood J."/>
            <person name="Kramer R."/>
            <person name="Lindquist E."/>
            <person name="Lucas S."/>
            <person name="Salamov A."/>
            <person name="McFadden G.I."/>
            <person name="Lane C.E."/>
            <person name="Keeling P.J."/>
            <person name="Gray M.W."/>
            <person name="Grigoriev I.V."/>
            <person name="Archibald J.M."/>
        </authorList>
    </citation>
    <scope>NUCLEOTIDE SEQUENCE</scope>
    <source>
        <strain evidence="2 4">CCMP2712</strain>
    </source>
</reference>
<evidence type="ECO:0000313" key="2">
    <source>
        <dbReference type="EMBL" id="EKX47869.1"/>
    </source>
</evidence>
<proteinExistence type="predicted"/>
<dbReference type="RefSeq" id="XP_005834849.1">
    <property type="nucleotide sequence ID" value="XM_005834792.1"/>
</dbReference>
<evidence type="ECO:0008006" key="5">
    <source>
        <dbReference type="Google" id="ProtNLM"/>
    </source>
</evidence>
<dbReference type="KEGG" id="gtt:GUITHDRAFT_106418"/>
<dbReference type="OrthoDB" id="10583037at2759"/>
<dbReference type="InterPro" id="IPR043136">
    <property type="entry name" value="B30.2/SPRY_sf"/>
</dbReference>
<keyword evidence="4" id="KW-1185">Reference proteome</keyword>
<dbReference type="SUPFAM" id="SSF49899">
    <property type="entry name" value="Concanavalin A-like lectins/glucanases"/>
    <property type="match status" value="1"/>
</dbReference>
<dbReference type="Proteomes" id="UP000011087">
    <property type="component" value="Unassembled WGS sequence"/>
</dbReference>
<dbReference type="InterPro" id="IPR013320">
    <property type="entry name" value="ConA-like_dom_sf"/>
</dbReference>
<evidence type="ECO:0000313" key="3">
    <source>
        <dbReference type="EnsemblProtists" id="EKX47869"/>
    </source>
</evidence>
<dbReference type="EMBL" id="JH992988">
    <property type="protein sequence ID" value="EKX47869.1"/>
    <property type="molecule type" value="Genomic_DNA"/>
</dbReference>
<dbReference type="EnsemblProtists" id="EKX47869">
    <property type="protein sequence ID" value="EKX47869"/>
    <property type="gene ID" value="GUITHDRAFT_106418"/>
</dbReference>
<protein>
    <recommendedName>
        <fullName evidence="5">B30.2/SPRY domain-containing protein</fullName>
    </recommendedName>
</protein>
<gene>
    <name evidence="2" type="ORF">GUITHDRAFT_106418</name>
</gene>
<sequence>MSETEEGIASSLRRKPSTETMGGLHRSPSNQSYVVKRAPSGLSFNSFDRTKSSKDNKLSRVLSSHNSSQVASLLKSLATHTASEQSSETLYYGVDKEEERRLRDIINRVHNRILKRDADRASILHYSACMLDGELEVEGLIRQLCGSPEYLELQNRQIDEVQIEQRIWKNKFHPWICHADDADEELGTVKWSFNEKGISWARWDSGAIEGESMGSRVYNGTFVTQTNDNWSTVAMEQPFKEGIHEWYVKKTSASANGNKARIGVAIRDIELDKDFRNSHFLNRVWYIDEDGDIWNGNNFVARGDSWFRSGSIVRCRLDTLRRTLSFAVSFNQKGDWKDSVFSQAASSHTRGPPNSSLVMNLPPGKELYPVIQDYCAGSGFEVSDICSKEFSEENKKEFEGIFDMPKKFIDELVEKVETAEERKAARSRALSTMSFDTRSVGSRSAKTNTSAGSRMTAGTHASSTRRASRSQKPRH</sequence>
<reference evidence="3" key="3">
    <citation type="submission" date="2016-03" db="UniProtKB">
        <authorList>
            <consortium name="EnsemblProtists"/>
        </authorList>
    </citation>
    <scope>IDENTIFICATION</scope>
</reference>
<feature type="region of interest" description="Disordered" evidence="1">
    <location>
        <begin position="1"/>
        <end position="35"/>
    </location>
</feature>
<evidence type="ECO:0000256" key="1">
    <source>
        <dbReference type="SAM" id="MobiDB-lite"/>
    </source>
</evidence>
<reference evidence="4" key="2">
    <citation type="submission" date="2012-11" db="EMBL/GenBank/DDBJ databases">
        <authorList>
            <person name="Kuo A."/>
            <person name="Curtis B.A."/>
            <person name="Tanifuji G."/>
            <person name="Burki F."/>
            <person name="Gruber A."/>
            <person name="Irimia M."/>
            <person name="Maruyama S."/>
            <person name="Arias M.C."/>
            <person name="Ball S.G."/>
            <person name="Gile G.H."/>
            <person name="Hirakawa Y."/>
            <person name="Hopkins J.F."/>
            <person name="Rensing S.A."/>
            <person name="Schmutz J."/>
            <person name="Symeonidi A."/>
            <person name="Elias M."/>
            <person name="Eveleigh R.J."/>
            <person name="Herman E.K."/>
            <person name="Klute M.J."/>
            <person name="Nakayama T."/>
            <person name="Obornik M."/>
            <person name="Reyes-Prieto A."/>
            <person name="Armbrust E.V."/>
            <person name="Aves S.J."/>
            <person name="Beiko R.G."/>
            <person name="Coutinho P."/>
            <person name="Dacks J.B."/>
            <person name="Durnford D.G."/>
            <person name="Fast N.M."/>
            <person name="Green B.R."/>
            <person name="Grisdale C."/>
            <person name="Hempe F."/>
            <person name="Henrissat B."/>
            <person name="Hoppner M.P."/>
            <person name="Ishida K.-I."/>
            <person name="Kim E."/>
            <person name="Koreny L."/>
            <person name="Kroth P.G."/>
            <person name="Liu Y."/>
            <person name="Malik S.-B."/>
            <person name="Maier U.G."/>
            <person name="McRose D."/>
            <person name="Mock T."/>
            <person name="Neilson J.A."/>
            <person name="Onodera N.T."/>
            <person name="Poole A.M."/>
            <person name="Pritham E.J."/>
            <person name="Richards T.A."/>
            <person name="Rocap G."/>
            <person name="Roy S.W."/>
            <person name="Sarai C."/>
            <person name="Schaack S."/>
            <person name="Shirato S."/>
            <person name="Slamovits C.H."/>
            <person name="Spencer D.F."/>
            <person name="Suzuki S."/>
            <person name="Worden A.Z."/>
            <person name="Zauner S."/>
            <person name="Barry K."/>
            <person name="Bell C."/>
            <person name="Bharti A.K."/>
            <person name="Crow J.A."/>
            <person name="Grimwood J."/>
            <person name="Kramer R."/>
            <person name="Lindquist E."/>
            <person name="Lucas S."/>
            <person name="Salamov A."/>
            <person name="McFadden G.I."/>
            <person name="Lane C.E."/>
            <person name="Keeling P.J."/>
            <person name="Gray M.W."/>
            <person name="Grigoriev I.V."/>
            <person name="Archibald J.M."/>
        </authorList>
    </citation>
    <scope>NUCLEOTIDE SEQUENCE</scope>
    <source>
        <strain evidence="4">CCMP2712</strain>
    </source>
</reference>
<feature type="compositionally biased region" description="Low complexity" evidence="1">
    <location>
        <begin position="456"/>
        <end position="465"/>
    </location>
</feature>